<dbReference type="CDD" id="cd00121">
    <property type="entry name" value="MATH"/>
    <property type="match status" value="1"/>
</dbReference>
<evidence type="ECO:0008006" key="5">
    <source>
        <dbReference type="Google" id="ProtNLM"/>
    </source>
</evidence>
<keyword evidence="4" id="KW-1185">Reference proteome</keyword>
<gene>
    <name evidence="3" type="ORF">LARSCL_LOCUS14163</name>
</gene>
<dbReference type="GO" id="GO:0030163">
    <property type="term" value="P:protein catabolic process"/>
    <property type="evidence" value="ECO:0007669"/>
    <property type="project" value="UniProtKB-ARBA"/>
</dbReference>
<dbReference type="InterPro" id="IPR008974">
    <property type="entry name" value="TRAF-like"/>
</dbReference>
<evidence type="ECO:0000259" key="1">
    <source>
        <dbReference type="PROSITE" id="PS50097"/>
    </source>
</evidence>
<name>A0AAV2AS90_9ARAC</name>
<comment type="caution">
    <text evidence="3">The sequence shown here is derived from an EMBL/GenBank/DDBJ whole genome shotgun (WGS) entry which is preliminary data.</text>
</comment>
<dbReference type="SMART" id="SM00225">
    <property type="entry name" value="BTB"/>
    <property type="match status" value="1"/>
</dbReference>
<evidence type="ECO:0000313" key="3">
    <source>
        <dbReference type="EMBL" id="CAL1286290.1"/>
    </source>
</evidence>
<dbReference type="AlphaFoldDB" id="A0AAV2AS90"/>
<sequence length="514" mass="58995">MNGRRKEYTFFWFIENYSYCWHENGELLESPPFTAHELEGKIWTLQLYPRGFDDEEKGNISLFLNRSASDDGPESYSITCELSVLASDGSVLLTLKLKAAFEKDDGHGWGYFLEMDEIFLRRKADYLPQDILSVRCKIWEGEGNIVHNIGQSSARTRIKIEKISFLHEVERFSALQSKVKQTIQIPSHSREQSFITSSLYLTEGLCCEKKIMIEIVPCDTNQFLCKCKLSLLYGSGNELEGGKADIRYHTEGKSIRILPLSITREEILNRKSEYLRDGKLTLLCECTFSSGLEFEAIEETVHRMPLPAVKQKSYRAPRKNICNGSENMSTYSSVSEDLKALYITKSLSDVQLKTKTKSFPAHKIILCARSSVFKRMMTSDMKEKNSGCIEIDDLDDDVVQQLLIFLYSDTVENIQWEMATLLYYAADKYEVVKLKAVCSSFLLENLTPTNAGELLLLADTHSDGDLKKSVEDFILEYEEEVFGSDEWEKLMETNPVLIMKAMHLKYKRKKNEVE</sequence>
<dbReference type="SUPFAM" id="SSF49599">
    <property type="entry name" value="TRAF domain-like"/>
    <property type="match status" value="1"/>
</dbReference>
<dbReference type="InterPro" id="IPR000210">
    <property type="entry name" value="BTB/POZ_dom"/>
</dbReference>
<dbReference type="InterPro" id="IPR011333">
    <property type="entry name" value="SKP1/BTB/POZ_sf"/>
</dbReference>
<dbReference type="SUPFAM" id="SSF54695">
    <property type="entry name" value="POZ domain"/>
    <property type="match status" value="1"/>
</dbReference>
<evidence type="ECO:0000313" key="4">
    <source>
        <dbReference type="Proteomes" id="UP001497382"/>
    </source>
</evidence>
<dbReference type="PROSITE" id="PS50144">
    <property type="entry name" value="MATH"/>
    <property type="match status" value="1"/>
</dbReference>
<dbReference type="PANTHER" id="PTHR24413">
    <property type="entry name" value="SPECKLE-TYPE POZ PROTEIN"/>
    <property type="match status" value="1"/>
</dbReference>
<dbReference type="PROSITE" id="PS50097">
    <property type="entry name" value="BTB"/>
    <property type="match status" value="1"/>
</dbReference>
<evidence type="ECO:0000259" key="2">
    <source>
        <dbReference type="PROSITE" id="PS50144"/>
    </source>
</evidence>
<organism evidence="3 4">
    <name type="scientific">Larinioides sclopetarius</name>
    <dbReference type="NCBI Taxonomy" id="280406"/>
    <lineage>
        <taxon>Eukaryota</taxon>
        <taxon>Metazoa</taxon>
        <taxon>Ecdysozoa</taxon>
        <taxon>Arthropoda</taxon>
        <taxon>Chelicerata</taxon>
        <taxon>Arachnida</taxon>
        <taxon>Araneae</taxon>
        <taxon>Araneomorphae</taxon>
        <taxon>Entelegynae</taxon>
        <taxon>Araneoidea</taxon>
        <taxon>Araneidae</taxon>
        <taxon>Larinioides</taxon>
    </lineage>
</organism>
<dbReference type="Proteomes" id="UP001497382">
    <property type="component" value="Unassembled WGS sequence"/>
</dbReference>
<proteinExistence type="predicted"/>
<protein>
    <recommendedName>
        <fullName evidence="5">Speckle-type POZ protein</fullName>
    </recommendedName>
</protein>
<dbReference type="SMART" id="SM00061">
    <property type="entry name" value="MATH"/>
    <property type="match status" value="1"/>
</dbReference>
<accession>A0AAV2AS90</accession>
<feature type="domain" description="MATH" evidence="2">
    <location>
        <begin position="7"/>
        <end position="138"/>
    </location>
</feature>
<dbReference type="InterPro" id="IPR002083">
    <property type="entry name" value="MATH/TRAF_dom"/>
</dbReference>
<dbReference type="EMBL" id="CAXIEN010000201">
    <property type="protein sequence ID" value="CAL1286290.1"/>
    <property type="molecule type" value="Genomic_DNA"/>
</dbReference>
<dbReference type="Pfam" id="PF22486">
    <property type="entry name" value="MATH_2"/>
    <property type="match status" value="1"/>
</dbReference>
<dbReference type="Gene3D" id="1.25.40.420">
    <property type="match status" value="1"/>
</dbReference>
<dbReference type="Gene3D" id="3.30.710.10">
    <property type="entry name" value="Potassium Channel Kv1.1, Chain A"/>
    <property type="match status" value="1"/>
</dbReference>
<feature type="domain" description="BTB" evidence="1">
    <location>
        <begin position="348"/>
        <end position="415"/>
    </location>
</feature>
<dbReference type="Gene3D" id="2.60.210.10">
    <property type="entry name" value="Apoptosis, Tumor Necrosis Factor Receptor Associated Protein 2, Chain A"/>
    <property type="match status" value="1"/>
</dbReference>
<reference evidence="3 4" key="1">
    <citation type="submission" date="2024-04" db="EMBL/GenBank/DDBJ databases">
        <authorList>
            <person name="Rising A."/>
            <person name="Reimegard J."/>
            <person name="Sonavane S."/>
            <person name="Akerstrom W."/>
            <person name="Nylinder S."/>
            <person name="Hedman E."/>
            <person name="Kallberg Y."/>
        </authorList>
    </citation>
    <scope>NUCLEOTIDE SEQUENCE [LARGE SCALE GENOMIC DNA]</scope>
</reference>
<dbReference type="Pfam" id="PF00651">
    <property type="entry name" value="BTB"/>
    <property type="match status" value="1"/>
</dbReference>